<dbReference type="GO" id="GO:0006436">
    <property type="term" value="P:tryptophanyl-tRNA aminoacylation"/>
    <property type="evidence" value="ECO:0007669"/>
    <property type="project" value="InterPro"/>
</dbReference>
<dbReference type="Gene3D" id="1.25.40.20">
    <property type="entry name" value="Ankyrin repeat-containing domain"/>
    <property type="match status" value="1"/>
</dbReference>
<sequence>MFMLSRNRQLIVILFLIFDFGRSVHSSHTNLHRIHRNKIHEKLLRRTLISLGKVVDFFAKEYKKFNIDGIFGLQALDGILQDLLTKVETSRIQIPKRTFQVLTRLHHKAKLVSSKSQPYLRASDPDYYRLGFVARHAWLFQREFRNLNTSLSQIKPQDVENGHFDIHTMDRCISELIGDQISGAKPCNITDECWNFVRSENTTGYMTTHQALYLMVGEIKGCLPNITKLLSSSQKEGERTIEIIFETLCASIYKQMRWREIVFRREHQSKHADDKDLYMEQCYVCGILGYHQQFLSLDRLSAVLDWQLPPGCYGSSESPKGGHRGTEDSNVYREQWDHGDLNDDDFNDGFGDLDERITRDRSSDGLPGGCQRHITGVATGLLGVYLKKIFPFVMIQNLLENRLMHIHPHHPTVLHFLRLMYLHLTFLENLEGATLCDPDQLRDWKTMIVNSSFLLSTILLIFYWGSVLPFDQRNNAMTEEVISALDRVLDFYERDYKSINLDGIFGLRVAQGALLSIIKDVQDGQLRIEDNVLNRVKELYNKASQIAGHALPYLQRAAPEYFEKFRKQVADPWLNFKPFTGKELIKKEYNPEIKRTAIDFDESTSDECMSGLTGTGSDGNQPCHISDKCWDLISAEGTHGYALTHQALFFQLGEIQGCTPVLLKRLEQSNIKGGLEGIYNRICSDMYPEMLAIEQKRTLDENNYHRDLFMEQAMVCSSMGYGDFLSAERLKKILSWQRGDGCFGQMTHGKDEDETKQFSDVELNQQTNSQSDFEGYTDMKGGSERSNLSPFGNFKKSLEDKYSQLRRKPLSMRTMRSLLVEKELQDGCFSHVTGVAVGLLGVYLRWLLYSQQKPFQSNVENRKLFTYRKKSVFTVMDSTTSGQRKLTPRGAMPTALVRQKMLAVPHADGKVVSANNQCDSGFGDDEELRSRSIERNNEFTSLRSVEERTENLSIEDPDTDKRHPSLESQDSSLLKNEELYLNYAHTNDVRYLLAQDHVRKQLYLQDDDGDTALHLSIINMKPMETDAIISVAPCRECLDIYNDLKQTPLHLATITRQPAAIRRLLEVGASPNIPDRNGRTALHLACDQGDIDCVKEILRPLHDKRWGDEMKEKVYNMLHERDYEGFAALHKAVFVSSVQIATYLVSLGANVNIQDAKSGRSPLHHAVEAGNLSMINCLLYQCSADPDAMTFGEVTPLHIAAGRGMEAVVALLLAAGSDPSLTNYEGESPLNIAASKQIHDMRGKLGKFPTNFRCIRYISLSMAASNDESNKENVADGETEQIVTMEKVVAADNKGIDYDKLIRQFGCSKLEDKHKERIEKLTGKAPHHLLRRGVFFSHRDLDYVLDMYEKGKPFYLYTGRGPSSEAMHMGHLIPFIFTKYLQDVFNVPLVIQLTDDEKFFLKDLECEETHRLAYENAKDIIAVGFDVKKTFIFSDIDYIGSSSEFYKNIIKIQRCVTYNQVKAIFGFDESSCIGKIAFPAIQAAPSFSHSFPHTFGSRKDIPCLIPCAIDQDPYFRMTRDVAPRLGCPKPSLIFSTFFPALQGAKTKMSSSDPTSSIFLTDSPAQIKKKVNKYAFSGGRDTVEDHRKYGGDITVDIAYQYLTFFLEDDEKLAQIKEDYSTGKMLSGEIKKELISVLQPLVAAHQERKKLVTDEVVREFMTPRKLEFTGFNS</sequence>
<dbReference type="Pfam" id="PF15882">
    <property type="entry name" value="DUF4735"/>
    <property type="match status" value="2"/>
</dbReference>
<feature type="repeat" description="ANK" evidence="12">
    <location>
        <begin position="1124"/>
        <end position="1156"/>
    </location>
</feature>
<dbReference type="InterPro" id="IPR002306">
    <property type="entry name" value="Trp-tRNA-ligase"/>
</dbReference>
<dbReference type="GO" id="GO:0005737">
    <property type="term" value="C:cytoplasm"/>
    <property type="evidence" value="ECO:0007669"/>
    <property type="project" value="UniProtKB-SubCell"/>
</dbReference>
<dbReference type="InterPro" id="IPR002305">
    <property type="entry name" value="aa-tRNA-synth_Ic"/>
</dbReference>
<name>A0AAU9X9W7_9CNID</name>
<dbReference type="InterPro" id="IPR031751">
    <property type="entry name" value="DUF4735"/>
</dbReference>
<dbReference type="Gene3D" id="3.40.50.620">
    <property type="entry name" value="HUPs"/>
    <property type="match status" value="1"/>
</dbReference>
<dbReference type="PROSITE" id="PS00178">
    <property type="entry name" value="AA_TRNA_LIGASE_I"/>
    <property type="match status" value="1"/>
</dbReference>
<evidence type="ECO:0000256" key="4">
    <source>
        <dbReference type="ARBA" id="ARBA00013782"/>
    </source>
</evidence>
<dbReference type="EMBL" id="CALNXJ010000034">
    <property type="protein sequence ID" value="CAH3140492.1"/>
    <property type="molecule type" value="Genomic_DNA"/>
</dbReference>
<feature type="chain" id="PRO_5043538404" description="Tryptophan--tRNA ligase, cytoplasmic" evidence="14">
    <location>
        <begin position="27"/>
        <end position="1671"/>
    </location>
</feature>
<keyword evidence="16" id="KW-1185">Reference proteome</keyword>
<dbReference type="FunFam" id="1.10.240.10:FF:000003">
    <property type="entry name" value="Tryptophan--tRNA ligase, cytoplasmic"/>
    <property type="match status" value="1"/>
</dbReference>
<comment type="similarity">
    <text evidence="2">Belongs to the class-I aminoacyl-tRNA synthetase family.</text>
</comment>
<keyword evidence="10" id="KW-0030">Aminoacyl-tRNA synthetase</keyword>
<evidence type="ECO:0000256" key="1">
    <source>
        <dbReference type="ARBA" id="ARBA00004496"/>
    </source>
</evidence>
<dbReference type="EC" id="6.1.1.2" evidence="3"/>
<feature type="repeat" description="ANK" evidence="12">
    <location>
        <begin position="1158"/>
        <end position="1191"/>
    </location>
</feature>
<keyword evidence="14" id="KW-0732">Signal</keyword>
<keyword evidence="5" id="KW-0963">Cytoplasm</keyword>
<dbReference type="SUPFAM" id="SSF48403">
    <property type="entry name" value="Ankyrin repeat"/>
    <property type="match status" value="1"/>
</dbReference>
<feature type="repeat" description="ANK" evidence="12">
    <location>
        <begin position="1192"/>
        <end position="1224"/>
    </location>
</feature>
<evidence type="ECO:0000313" key="15">
    <source>
        <dbReference type="EMBL" id="CAH3140492.1"/>
    </source>
</evidence>
<dbReference type="SUPFAM" id="SSF52374">
    <property type="entry name" value="Nucleotidylyl transferase"/>
    <property type="match status" value="1"/>
</dbReference>
<comment type="caution">
    <text evidence="15">The sequence shown here is derived from an EMBL/GenBank/DDBJ whole genome shotgun (WGS) entry which is preliminary data.</text>
</comment>
<evidence type="ECO:0000256" key="9">
    <source>
        <dbReference type="ARBA" id="ARBA00022917"/>
    </source>
</evidence>
<dbReference type="NCBIfam" id="TIGR00233">
    <property type="entry name" value="trpS"/>
    <property type="match status" value="1"/>
</dbReference>
<dbReference type="InterPro" id="IPR036770">
    <property type="entry name" value="Ankyrin_rpt-contain_sf"/>
</dbReference>
<gene>
    <name evidence="15" type="ORF">PMEA_00019207</name>
</gene>
<keyword evidence="7" id="KW-0547">Nucleotide-binding</keyword>
<dbReference type="PRINTS" id="PR01039">
    <property type="entry name" value="TRNASYNTHTRP"/>
</dbReference>
<dbReference type="Proteomes" id="UP001159428">
    <property type="component" value="Unassembled WGS sequence"/>
</dbReference>
<dbReference type="PROSITE" id="PS50088">
    <property type="entry name" value="ANK_REPEAT"/>
    <property type="match status" value="5"/>
</dbReference>
<organism evidence="15 16">
    <name type="scientific">Pocillopora meandrina</name>
    <dbReference type="NCBI Taxonomy" id="46732"/>
    <lineage>
        <taxon>Eukaryota</taxon>
        <taxon>Metazoa</taxon>
        <taxon>Cnidaria</taxon>
        <taxon>Anthozoa</taxon>
        <taxon>Hexacorallia</taxon>
        <taxon>Scleractinia</taxon>
        <taxon>Astrocoeniina</taxon>
        <taxon>Pocilloporidae</taxon>
        <taxon>Pocillopora</taxon>
    </lineage>
</organism>
<dbReference type="InterPro" id="IPR014729">
    <property type="entry name" value="Rossmann-like_a/b/a_fold"/>
</dbReference>
<feature type="signal peptide" evidence="14">
    <location>
        <begin position="1"/>
        <end position="26"/>
    </location>
</feature>
<dbReference type="Pfam" id="PF12796">
    <property type="entry name" value="Ank_2"/>
    <property type="match status" value="2"/>
</dbReference>
<keyword evidence="9" id="KW-0648">Protein biosynthesis</keyword>
<evidence type="ECO:0000256" key="12">
    <source>
        <dbReference type="PROSITE-ProRule" id="PRU00023"/>
    </source>
</evidence>
<evidence type="ECO:0000256" key="6">
    <source>
        <dbReference type="ARBA" id="ARBA00022598"/>
    </source>
</evidence>
<comment type="subcellular location">
    <subcellularLocation>
        <location evidence="1">Cytoplasm</location>
    </subcellularLocation>
</comment>
<dbReference type="SMART" id="SM00248">
    <property type="entry name" value="ANK"/>
    <property type="match status" value="5"/>
</dbReference>
<feature type="repeat" description="ANK" evidence="12">
    <location>
        <begin position="1044"/>
        <end position="1076"/>
    </location>
</feature>
<dbReference type="InterPro" id="IPR002110">
    <property type="entry name" value="Ankyrin_rpt"/>
</dbReference>
<dbReference type="GO" id="GO:0004830">
    <property type="term" value="F:tryptophan-tRNA ligase activity"/>
    <property type="evidence" value="ECO:0007669"/>
    <property type="project" value="UniProtKB-EC"/>
</dbReference>
<dbReference type="InterPro" id="IPR001412">
    <property type="entry name" value="aa-tRNA-synth_I_CS"/>
</dbReference>
<evidence type="ECO:0000256" key="3">
    <source>
        <dbReference type="ARBA" id="ARBA00013161"/>
    </source>
</evidence>
<protein>
    <recommendedName>
        <fullName evidence="4">Tryptophan--tRNA ligase, cytoplasmic</fullName>
        <ecNumber evidence="3">6.1.1.2</ecNumber>
    </recommendedName>
    <alternativeName>
        <fullName evidence="11">Tryptophanyl-tRNA synthetase</fullName>
    </alternativeName>
</protein>
<dbReference type="PANTHER" id="PTHR10055">
    <property type="entry name" value="TRYPTOPHANYL-TRNA SYNTHETASE"/>
    <property type="match status" value="1"/>
</dbReference>
<keyword evidence="8" id="KW-0067">ATP-binding</keyword>
<evidence type="ECO:0000256" key="13">
    <source>
        <dbReference type="SAM" id="MobiDB-lite"/>
    </source>
</evidence>
<reference evidence="15 16" key="1">
    <citation type="submission" date="2022-05" db="EMBL/GenBank/DDBJ databases">
        <authorList>
            <consortium name="Genoscope - CEA"/>
            <person name="William W."/>
        </authorList>
    </citation>
    <scope>NUCLEOTIDE SEQUENCE [LARGE SCALE GENOMIC DNA]</scope>
</reference>
<evidence type="ECO:0000256" key="8">
    <source>
        <dbReference type="ARBA" id="ARBA00022840"/>
    </source>
</evidence>
<dbReference type="Gene3D" id="1.10.240.10">
    <property type="entry name" value="Tyrosyl-Transfer RNA Synthetase"/>
    <property type="match status" value="1"/>
</dbReference>
<dbReference type="PANTHER" id="PTHR10055:SF1">
    <property type="entry name" value="TRYPTOPHAN--TRNA LIGASE, CYTOPLASMIC"/>
    <property type="match status" value="1"/>
</dbReference>
<evidence type="ECO:0000256" key="5">
    <source>
        <dbReference type="ARBA" id="ARBA00022490"/>
    </source>
</evidence>
<evidence type="ECO:0000256" key="7">
    <source>
        <dbReference type="ARBA" id="ARBA00022741"/>
    </source>
</evidence>
<accession>A0AAU9X9W7</accession>
<evidence type="ECO:0000256" key="11">
    <source>
        <dbReference type="ARBA" id="ARBA00030268"/>
    </source>
</evidence>
<dbReference type="Pfam" id="PF00579">
    <property type="entry name" value="tRNA-synt_1b"/>
    <property type="match status" value="1"/>
</dbReference>
<evidence type="ECO:0000256" key="10">
    <source>
        <dbReference type="ARBA" id="ARBA00023146"/>
    </source>
</evidence>
<keyword evidence="6" id="KW-0436">Ligase</keyword>
<feature type="repeat" description="ANK" evidence="12">
    <location>
        <begin position="1077"/>
        <end position="1099"/>
    </location>
</feature>
<dbReference type="GO" id="GO:0005524">
    <property type="term" value="F:ATP binding"/>
    <property type="evidence" value="ECO:0007669"/>
    <property type="project" value="UniProtKB-KW"/>
</dbReference>
<proteinExistence type="inferred from homology"/>
<evidence type="ECO:0000256" key="14">
    <source>
        <dbReference type="SAM" id="SignalP"/>
    </source>
</evidence>
<evidence type="ECO:0000313" key="16">
    <source>
        <dbReference type="Proteomes" id="UP001159428"/>
    </source>
</evidence>
<keyword evidence="12" id="KW-0040">ANK repeat</keyword>
<evidence type="ECO:0000256" key="2">
    <source>
        <dbReference type="ARBA" id="ARBA00005594"/>
    </source>
</evidence>
<dbReference type="Pfam" id="PF00023">
    <property type="entry name" value="Ank"/>
    <property type="match status" value="1"/>
</dbReference>
<dbReference type="CDD" id="cd00806">
    <property type="entry name" value="TrpRS_core"/>
    <property type="match status" value="1"/>
</dbReference>
<dbReference type="PROSITE" id="PS50297">
    <property type="entry name" value="ANK_REP_REGION"/>
    <property type="match status" value="5"/>
</dbReference>
<dbReference type="FunFam" id="3.40.50.620:FF:000033">
    <property type="entry name" value="tryptophan--tRNA ligase, cytoplasmic"/>
    <property type="match status" value="1"/>
</dbReference>
<feature type="region of interest" description="Disordered" evidence="13">
    <location>
        <begin position="941"/>
        <end position="970"/>
    </location>
</feature>